<name>A0A8J4XKT5_CHIOP</name>
<protein>
    <submittedName>
        <fullName evidence="2">Uncharacterized protein</fullName>
    </submittedName>
</protein>
<evidence type="ECO:0000313" key="2">
    <source>
        <dbReference type="EMBL" id="KAG0702457.1"/>
    </source>
</evidence>
<evidence type="ECO:0000313" key="3">
    <source>
        <dbReference type="Proteomes" id="UP000770661"/>
    </source>
</evidence>
<dbReference type="AlphaFoldDB" id="A0A8J4XKT5"/>
<feature type="compositionally biased region" description="Basic and acidic residues" evidence="1">
    <location>
        <begin position="36"/>
        <end position="48"/>
    </location>
</feature>
<dbReference type="EMBL" id="JACEEZ010025277">
    <property type="protein sequence ID" value="KAG0702457.1"/>
    <property type="molecule type" value="Genomic_DNA"/>
</dbReference>
<dbReference type="OrthoDB" id="421040at2759"/>
<feature type="region of interest" description="Disordered" evidence="1">
    <location>
        <begin position="250"/>
        <end position="270"/>
    </location>
</feature>
<comment type="caution">
    <text evidence="2">The sequence shown here is derived from an EMBL/GenBank/DDBJ whole genome shotgun (WGS) entry which is preliminary data.</text>
</comment>
<accession>A0A8J4XKT5</accession>
<keyword evidence="3" id="KW-1185">Reference proteome</keyword>
<proteinExistence type="predicted"/>
<dbReference type="Proteomes" id="UP000770661">
    <property type="component" value="Unassembled WGS sequence"/>
</dbReference>
<evidence type="ECO:0000256" key="1">
    <source>
        <dbReference type="SAM" id="MobiDB-lite"/>
    </source>
</evidence>
<feature type="region of interest" description="Disordered" evidence="1">
    <location>
        <begin position="1"/>
        <end position="61"/>
    </location>
</feature>
<reference evidence="2" key="1">
    <citation type="submission" date="2020-07" db="EMBL/GenBank/DDBJ databases">
        <title>The High-quality genome of the commercially important snow crab, Chionoecetes opilio.</title>
        <authorList>
            <person name="Jeong J.-H."/>
            <person name="Ryu S."/>
        </authorList>
    </citation>
    <scope>NUCLEOTIDE SEQUENCE</scope>
    <source>
        <strain evidence="2">MADBK_172401_WGS</strain>
        <tissue evidence="2">Digestive gland</tissue>
    </source>
</reference>
<gene>
    <name evidence="2" type="ORF">GWK47_025087</name>
</gene>
<organism evidence="2 3">
    <name type="scientific">Chionoecetes opilio</name>
    <name type="common">Atlantic snow crab</name>
    <name type="synonym">Cancer opilio</name>
    <dbReference type="NCBI Taxonomy" id="41210"/>
    <lineage>
        <taxon>Eukaryota</taxon>
        <taxon>Metazoa</taxon>
        <taxon>Ecdysozoa</taxon>
        <taxon>Arthropoda</taxon>
        <taxon>Crustacea</taxon>
        <taxon>Multicrustacea</taxon>
        <taxon>Malacostraca</taxon>
        <taxon>Eumalacostraca</taxon>
        <taxon>Eucarida</taxon>
        <taxon>Decapoda</taxon>
        <taxon>Pleocyemata</taxon>
        <taxon>Brachyura</taxon>
        <taxon>Eubrachyura</taxon>
        <taxon>Majoidea</taxon>
        <taxon>Majidae</taxon>
        <taxon>Chionoecetes</taxon>
    </lineage>
</organism>
<sequence>MKMITRSAAPANAFPPGVRKRASERRSSSSPPTHSTPKEAARSPERELASANEAHDDDDESVPSLVIDMSVRSEDQQEAAQGKDWTTVVNGRAARPKFKLGSLVDHASAYLAITALEDENPTLRMRAADAAIPKCSPGRRHRPDWWFYNEDVREHNHRVNLHRKLYKRQPNPTNLRLLQDVVSRARQVSQRAREAKWLEWCASFNQHTSLGQLWRNVRTISGGPPPRPPPTHTPQPRAERLIVFVHREKAPRPLPPPAHRHFQKQFDKQPLRAVREARGNLYVAAPPP</sequence>